<protein>
    <submittedName>
        <fullName evidence="1">Uncharacterized protein</fullName>
    </submittedName>
</protein>
<evidence type="ECO:0000313" key="1">
    <source>
        <dbReference type="EMBL" id="KGT73273.1"/>
    </source>
</evidence>
<dbReference type="Proteomes" id="UP000030377">
    <property type="component" value="Unassembled WGS sequence"/>
</dbReference>
<evidence type="ECO:0000313" key="2">
    <source>
        <dbReference type="Proteomes" id="UP000030377"/>
    </source>
</evidence>
<comment type="caution">
    <text evidence="1">The sequence shown here is derived from an EMBL/GenBank/DDBJ whole genome shotgun (WGS) entry which is preliminary data.</text>
</comment>
<dbReference type="RefSeq" id="WP_041960739.1">
    <property type="nucleotide sequence ID" value="NZ_JRPN01000053.1"/>
</dbReference>
<reference evidence="1 2" key="1">
    <citation type="submission" date="2014-09" db="EMBL/GenBank/DDBJ databases">
        <title>Draft genome of Bradyrhizobium japonicum Is-34.</title>
        <authorList>
            <person name="Tsurumaru H."/>
            <person name="Yamakawa T."/>
            <person name="Hashimoto S."/>
            <person name="Okizaki K."/>
            <person name="Kanesaki Y."/>
            <person name="Yoshikawa H."/>
            <person name="Yajima S."/>
        </authorList>
    </citation>
    <scope>NUCLEOTIDE SEQUENCE [LARGE SCALE GENOMIC DNA]</scope>
    <source>
        <strain evidence="1 2">Is-34</strain>
    </source>
</reference>
<proteinExistence type="predicted"/>
<sequence>MALKETMMAKEDQEEDFTAEDLEKSLASKHLTSTVVGNRKLRLTISMVKKRKFKNEDGSTEIKPVLHFLESASSLPLNKTNLRTMIAELGDKPQKWVGAVIGVFTDPTLIFNGKPALRVKVLKAPEPGPTDPDSDDIPL</sequence>
<dbReference type="EMBL" id="JRPN01000053">
    <property type="protein sequence ID" value="KGT73273.1"/>
    <property type="molecule type" value="Genomic_DNA"/>
</dbReference>
<accession>A0A0A3YHU1</accession>
<name>A0A0A3YHU1_BRAJP</name>
<dbReference type="AlphaFoldDB" id="A0A0A3YHU1"/>
<gene>
    <name evidence="1" type="ORF">MA20_45330</name>
</gene>
<organism evidence="1 2">
    <name type="scientific">Bradyrhizobium japonicum</name>
    <dbReference type="NCBI Taxonomy" id="375"/>
    <lineage>
        <taxon>Bacteria</taxon>
        <taxon>Pseudomonadati</taxon>
        <taxon>Pseudomonadota</taxon>
        <taxon>Alphaproteobacteria</taxon>
        <taxon>Hyphomicrobiales</taxon>
        <taxon>Nitrobacteraceae</taxon>
        <taxon>Bradyrhizobium</taxon>
    </lineage>
</organism>